<dbReference type="SFLD" id="SFLDF00027">
    <property type="entry name" value="p-type_atpase"/>
    <property type="match status" value="1"/>
</dbReference>
<evidence type="ECO:0000313" key="13">
    <source>
        <dbReference type="Proteomes" id="UP000078396"/>
    </source>
</evidence>
<evidence type="ECO:0000259" key="10">
    <source>
        <dbReference type="Pfam" id="PF00122"/>
    </source>
</evidence>
<dbReference type="GO" id="GO:0005524">
    <property type="term" value="F:ATP binding"/>
    <property type="evidence" value="ECO:0007669"/>
    <property type="project" value="InterPro"/>
</dbReference>
<dbReference type="SFLD" id="SFLDS00003">
    <property type="entry name" value="Haloacid_Dehalogenase"/>
    <property type="match status" value="1"/>
</dbReference>
<evidence type="ECO:0000256" key="3">
    <source>
        <dbReference type="ARBA" id="ARBA00022692"/>
    </source>
</evidence>
<comment type="caution">
    <text evidence="12">The sequence shown here is derived from an EMBL/GenBank/DDBJ whole genome shotgun (WGS) entry which is preliminary data.</text>
</comment>
<evidence type="ECO:0000256" key="5">
    <source>
        <dbReference type="ARBA" id="ARBA00022989"/>
    </source>
</evidence>
<dbReference type="Pfam" id="PF00702">
    <property type="entry name" value="Hydrolase"/>
    <property type="match status" value="1"/>
</dbReference>
<dbReference type="SUPFAM" id="SSF56784">
    <property type="entry name" value="HAD-like"/>
    <property type="match status" value="1"/>
</dbReference>
<keyword evidence="6" id="KW-0472">Membrane</keyword>
<dbReference type="Proteomes" id="UP000078396">
    <property type="component" value="Unassembled WGS sequence"/>
</dbReference>
<comment type="subcellular location">
    <subcellularLocation>
        <location evidence="1">Cell membrane</location>
        <topology evidence="1">Multi-pass membrane protein</topology>
    </subcellularLocation>
</comment>
<dbReference type="InterPro" id="IPR001757">
    <property type="entry name" value="P_typ_ATPase"/>
</dbReference>
<dbReference type="Gene3D" id="3.40.1110.10">
    <property type="entry name" value="Calcium-transporting ATPase, cytoplasmic domain N"/>
    <property type="match status" value="2"/>
</dbReference>
<dbReference type="Gene3D" id="1.20.1110.10">
    <property type="entry name" value="Calcium-transporting ATPase, transmembrane domain"/>
    <property type="match status" value="2"/>
</dbReference>
<dbReference type="NCBIfam" id="TIGR01494">
    <property type="entry name" value="ATPase_P-type"/>
    <property type="match status" value="2"/>
</dbReference>
<feature type="chain" id="PRO_5039690631" evidence="9">
    <location>
        <begin position="27"/>
        <end position="1462"/>
    </location>
</feature>
<feature type="domain" description="Cation-transporting P-type ATPase C-terminal" evidence="11">
    <location>
        <begin position="1284"/>
        <end position="1429"/>
    </location>
</feature>
<dbReference type="Pfam" id="PF00689">
    <property type="entry name" value="Cation_ATPase_C"/>
    <property type="match status" value="1"/>
</dbReference>
<evidence type="ECO:0000256" key="9">
    <source>
        <dbReference type="SAM" id="SignalP"/>
    </source>
</evidence>
<reference evidence="12 13" key="1">
    <citation type="submission" date="2016-04" db="EMBL/GenBank/DDBJ databases">
        <title>Draft Genome Sequences of Staphylococcus capitis Strain H36, S. capitis Strain H65, S. cohnii Strain H62, S. hominis Strain H69, Mycobacterium iranicum Strain H39, Plantibacter sp. Strain H53, Pseudomonas oryzihabitans Strain H72, and Microbacterium sp. Strain H83, isolated from residential settings.</title>
        <authorList>
            <person name="Lymperopoulou D."/>
            <person name="Adams R.I."/>
            <person name="Lindow S."/>
            <person name="Coil D.A."/>
            <person name="Jospin G."/>
            <person name="Eisen J.A."/>
        </authorList>
    </citation>
    <scope>NUCLEOTIDE SEQUENCE [LARGE SCALE GENOMIC DNA]</scope>
    <source>
        <strain evidence="12 13">H39</strain>
    </source>
</reference>
<dbReference type="SUPFAM" id="SSF81665">
    <property type="entry name" value="Calcium ATPase, transmembrane domain M"/>
    <property type="match status" value="1"/>
</dbReference>
<dbReference type="SFLD" id="SFLDG00002">
    <property type="entry name" value="C1.7:_P-type_atpase_like"/>
    <property type="match status" value="1"/>
</dbReference>
<dbReference type="InterPro" id="IPR023298">
    <property type="entry name" value="ATPase_P-typ_TM_dom_sf"/>
</dbReference>
<dbReference type="Gene3D" id="2.70.150.10">
    <property type="entry name" value="Calcium-transporting ATPase, cytoplasmic transduction domain A"/>
    <property type="match status" value="1"/>
</dbReference>
<dbReference type="GO" id="GO:0005886">
    <property type="term" value="C:plasma membrane"/>
    <property type="evidence" value="ECO:0007669"/>
    <property type="project" value="UniProtKB-SubCell"/>
</dbReference>
<dbReference type="STRING" id="912594.AWC12_23220"/>
<evidence type="ECO:0000256" key="2">
    <source>
        <dbReference type="ARBA" id="ARBA00022475"/>
    </source>
</evidence>
<feature type="signal peptide" evidence="9">
    <location>
        <begin position="1"/>
        <end position="26"/>
    </location>
</feature>
<dbReference type="InterPro" id="IPR006068">
    <property type="entry name" value="ATPase_P-typ_cation-transptr_C"/>
</dbReference>
<name>A0A178M002_MYCIR</name>
<keyword evidence="2" id="KW-1003">Cell membrane</keyword>
<proteinExistence type="predicted"/>
<dbReference type="Pfam" id="PF00122">
    <property type="entry name" value="E1-E2_ATPase"/>
    <property type="match status" value="1"/>
</dbReference>
<evidence type="ECO:0000256" key="7">
    <source>
        <dbReference type="ARBA" id="ARBA00049360"/>
    </source>
</evidence>
<dbReference type="PANTHER" id="PTHR42861">
    <property type="entry name" value="CALCIUM-TRANSPORTING ATPASE"/>
    <property type="match status" value="1"/>
</dbReference>
<dbReference type="InterPro" id="IPR044492">
    <property type="entry name" value="P_typ_ATPase_HD_dom"/>
</dbReference>
<keyword evidence="9" id="KW-0732">Signal</keyword>
<dbReference type="GO" id="GO:0016887">
    <property type="term" value="F:ATP hydrolysis activity"/>
    <property type="evidence" value="ECO:0007669"/>
    <property type="project" value="InterPro"/>
</dbReference>
<evidence type="ECO:0000256" key="6">
    <source>
        <dbReference type="ARBA" id="ARBA00023136"/>
    </source>
</evidence>
<dbReference type="PRINTS" id="PR00119">
    <property type="entry name" value="CATATPASE"/>
</dbReference>
<dbReference type="InterPro" id="IPR023214">
    <property type="entry name" value="HAD_sf"/>
</dbReference>
<dbReference type="InterPro" id="IPR059000">
    <property type="entry name" value="ATPase_P-type_domA"/>
</dbReference>
<dbReference type="InterPro" id="IPR023299">
    <property type="entry name" value="ATPase_P-typ_cyto_dom_N"/>
</dbReference>
<evidence type="ECO:0000256" key="1">
    <source>
        <dbReference type="ARBA" id="ARBA00004651"/>
    </source>
</evidence>
<dbReference type="PRINTS" id="PR00120">
    <property type="entry name" value="HATPASE"/>
</dbReference>
<evidence type="ECO:0000256" key="4">
    <source>
        <dbReference type="ARBA" id="ARBA00022967"/>
    </source>
</evidence>
<evidence type="ECO:0000256" key="8">
    <source>
        <dbReference type="SAM" id="MobiDB-lite"/>
    </source>
</evidence>
<dbReference type="InterPro" id="IPR036412">
    <property type="entry name" value="HAD-like_sf"/>
</dbReference>
<evidence type="ECO:0000313" key="12">
    <source>
        <dbReference type="EMBL" id="OAN39895.1"/>
    </source>
</evidence>
<feature type="domain" description="P-type ATPase A" evidence="10">
    <location>
        <begin position="737"/>
        <end position="837"/>
    </location>
</feature>
<feature type="region of interest" description="Disordered" evidence="8">
    <location>
        <begin position="271"/>
        <end position="290"/>
    </location>
</feature>
<evidence type="ECO:0000259" key="11">
    <source>
        <dbReference type="Pfam" id="PF00689"/>
    </source>
</evidence>
<accession>A0A178M002</accession>
<keyword evidence="4" id="KW-1278">Translocase</keyword>
<sequence length="1462" mass="150380">MRSRIPVMLKQLVGLPVMLAASGTRAAVGTTRSAVTAVAGVALSAEPISDLTAVGRALAGVALEAVGGPRARRTSSQGSRRWVEVRGLEGADGEQIGDAVLSAVWATPGVHDAVLITPISRVLVTVGNGGPSAARLSAVVAEAERRTGAAVSKSPGVSLPGDDEVLAARVAAVGVAAAAVGFAMAGGALGLPRLATAVSVPTNIVDHAPVLRRQIEEHVGADGADTLIALANSATAALTASPASAVAETLARAVLVAEAWTARRAWQDREPELAQYPTSGGASRTRRPDLVRSAAPADRYANRAAAVGLGAAAALGAATGNVDLAAQAALIAVPKPLRAMREAFGAAMTRGLDAHHGSLVMSSRTLRLLDRVDAIVIDPRALYTRGVTVSRIRGLENSHRASAWEAARTALERGELGVGWHPLSAVSPEEGVGEVLVSPVRDPHASALLAEARRTDLRVVSIEDDGLHSLAQGFDQLQMARGPVDDAVADAVSALTAEGATVALVTTPEMNVPHSAHVTIGLMRDDDSPPWGADVFVTDLTGAWRILRALPAARRASDQAVRLSASASALGALMLVPGVVGRGPASVSIGSLASLWSGNTAANRVFRDPAPHPEPRHDWHCLPVGEVRRLLPRPVDDIPVDDMGGGPASENSTRWAAVREFVAEMRHDLDDPITPLLITGAAASALLGSAVDAVLVAGVLLANAAVSAEQQLHAEHVLNRLLAVQEPAARRRIGPLDAGKHESVAADRLRLGDIIEVRGGEVVPADARLLDAADVEVDESALTGESLPVSKSVGATPGAPLAERQCMLFGGSTVLSGTALAVVTAVGPGMEMRRAMAMAPRKSSEIGLHTQLRHITNRALPVSVVGGALVGVLGGLRGLPLKHALASAVSVMVAAVPEGLPLVATLAQQAAAGRLSDKAVLVRNPHSVEAFARLDVVCFDKTGTLSENHLRVRSVHPLSGHSDSEVLTVAARTTFARAGHRAQHATDQAIREAVEGGGSHSSQDVDDRDAFLPFQSDRPFAAALLGKVISVKGAPETISAAVFDGGAFAGLVTEMGQQGLRVLAVAQRHLSDEEAAAAAADASYFESLCRTALTPVGLIGLADTPRPAAHGLLTELQRRHIGVRLITGDHPVTARAVASELGLIVGADEVITGTDWETMTPDQREAAAAHCRVFARMSPEHKIDVVQALEKMGLVTAMVGDGANDAAAIRAASIGVGVVARGSDPARTAADVMLLDGRIEALLDAIDEGHQLWRRVHSAVSVLLGGNAGEVGFALITTLLTGDSALNTRQMLLVNLLTDAFPAAALAVSEQKNTSPGPHDEAALWKDIGIRGVATASGATLAWLVARPTGTPRHASTVALVGLVGAQLLQTLLDSNSPGVVLTSVGSLAAMGVVISTPGVSQLFGCTPLTPIGWAQGLVAASAATAVSQFAPGLLAAVADRLRPASSVEQQTDSAEVEQDRQ</sequence>
<dbReference type="SUPFAM" id="SSF81653">
    <property type="entry name" value="Calcium ATPase, transduction domain A"/>
    <property type="match status" value="1"/>
</dbReference>
<organism evidence="12 13">
    <name type="scientific">Mycolicibacterium iranicum</name>
    <name type="common">Mycobacterium iranicum</name>
    <dbReference type="NCBI Taxonomy" id="912594"/>
    <lineage>
        <taxon>Bacteria</taxon>
        <taxon>Bacillati</taxon>
        <taxon>Actinomycetota</taxon>
        <taxon>Actinomycetes</taxon>
        <taxon>Mycobacteriales</taxon>
        <taxon>Mycobacteriaceae</taxon>
        <taxon>Mycolicibacterium</taxon>
    </lineage>
</organism>
<dbReference type="Gene3D" id="3.40.50.1000">
    <property type="entry name" value="HAD superfamily/HAD-like"/>
    <property type="match status" value="2"/>
</dbReference>
<keyword evidence="5" id="KW-1133">Transmembrane helix</keyword>
<gene>
    <name evidence="12" type="ORF">A4X20_16225</name>
</gene>
<comment type="catalytic activity">
    <reaction evidence="7">
        <text>ATP + H2O = ADP + phosphate + H(+)</text>
        <dbReference type="Rhea" id="RHEA:13065"/>
        <dbReference type="ChEBI" id="CHEBI:15377"/>
        <dbReference type="ChEBI" id="CHEBI:15378"/>
        <dbReference type="ChEBI" id="CHEBI:30616"/>
        <dbReference type="ChEBI" id="CHEBI:43474"/>
        <dbReference type="ChEBI" id="CHEBI:456216"/>
    </reaction>
</comment>
<keyword evidence="3" id="KW-0812">Transmembrane</keyword>
<dbReference type="EMBL" id="LWCS01000015">
    <property type="protein sequence ID" value="OAN39895.1"/>
    <property type="molecule type" value="Genomic_DNA"/>
</dbReference>
<protein>
    <submittedName>
        <fullName evidence="12">Haloacid dehalogenase</fullName>
    </submittedName>
</protein>
<dbReference type="InterPro" id="IPR008250">
    <property type="entry name" value="ATPase_P-typ_transduc_dom_A_sf"/>
</dbReference>